<evidence type="ECO:0000313" key="6">
    <source>
        <dbReference type="EMBL" id="UYG17402.1"/>
    </source>
</evidence>
<evidence type="ECO:0000256" key="4">
    <source>
        <dbReference type="ARBA" id="ARBA00022807"/>
    </source>
</evidence>
<dbReference type="SUPFAM" id="SSF54001">
    <property type="entry name" value="Cysteine proteinases"/>
    <property type="match status" value="1"/>
</dbReference>
<dbReference type="InterPro" id="IPR038765">
    <property type="entry name" value="Papain-like_cys_pep_sf"/>
</dbReference>
<dbReference type="PANTHER" id="PTHR47053:SF3">
    <property type="entry name" value="GAMMA-D-GLUTAMYL-L-LYSINE DIPEPTIDYL-PEPTIDASE"/>
    <property type="match status" value="1"/>
</dbReference>
<gene>
    <name evidence="6" type="ORF">BRM3_02925</name>
</gene>
<protein>
    <submittedName>
        <fullName evidence="6">C40 family peptidase</fullName>
    </submittedName>
</protein>
<proteinExistence type="inferred from homology"/>
<dbReference type="RefSeq" id="WP_263594611.1">
    <property type="nucleotide sequence ID" value="NZ_CP107020.1"/>
</dbReference>
<feature type="domain" description="NlpC/P60" evidence="5">
    <location>
        <begin position="195"/>
        <end position="321"/>
    </location>
</feature>
<keyword evidence="3" id="KW-0378">Hydrolase</keyword>
<evidence type="ECO:0000256" key="3">
    <source>
        <dbReference type="ARBA" id="ARBA00022801"/>
    </source>
</evidence>
<dbReference type="Proteomes" id="UP001164305">
    <property type="component" value="Chromosome"/>
</dbReference>
<accession>A0ABY6G2Q9</accession>
<dbReference type="PROSITE" id="PS51935">
    <property type="entry name" value="NLPC_P60"/>
    <property type="match status" value="1"/>
</dbReference>
<evidence type="ECO:0000259" key="5">
    <source>
        <dbReference type="PROSITE" id="PS51935"/>
    </source>
</evidence>
<evidence type="ECO:0000256" key="2">
    <source>
        <dbReference type="ARBA" id="ARBA00022670"/>
    </source>
</evidence>
<evidence type="ECO:0000313" key="7">
    <source>
        <dbReference type="Proteomes" id="UP001164305"/>
    </source>
</evidence>
<keyword evidence="7" id="KW-1185">Reference proteome</keyword>
<dbReference type="InterPro" id="IPR051202">
    <property type="entry name" value="Peptidase_C40"/>
</dbReference>
<dbReference type="Gene3D" id="3.90.1720.10">
    <property type="entry name" value="endopeptidase domain like (from Nostoc punctiforme)"/>
    <property type="match status" value="1"/>
</dbReference>
<dbReference type="InterPro" id="IPR000064">
    <property type="entry name" value="NLP_P60_dom"/>
</dbReference>
<dbReference type="Pfam" id="PF00877">
    <property type="entry name" value="NLPC_P60"/>
    <property type="match status" value="1"/>
</dbReference>
<keyword evidence="2" id="KW-0645">Protease</keyword>
<dbReference type="EMBL" id="CP107020">
    <property type="protein sequence ID" value="UYG17402.1"/>
    <property type="molecule type" value="Genomic_DNA"/>
</dbReference>
<evidence type="ECO:0000256" key="1">
    <source>
        <dbReference type="ARBA" id="ARBA00007074"/>
    </source>
</evidence>
<dbReference type="InterPro" id="IPR057812">
    <property type="entry name" value="SH3_YKFC_2nd"/>
</dbReference>
<organism evidence="6 7">
    <name type="scientific">Brachybacterium huguangmaarense</name>
    <dbReference type="NCBI Taxonomy" id="1652028"/>
    <lineage>
        <taxon>Bacteria</taxon>
        <taxon>Bacillati</taxon>
        <taxon>Actinomycetota</taxon>
        <taxon>Actinomycetes</taxon>
        <taxon>Micrococcales</taxon>
        <taxon>Dermabacteraceae</taxon>
        <taxon>Brachybacterium</taxon>
    </lineage>
</organism>
<keyword evidence="4" id="KW-0788">Thiol protease</keyword>
<dbReference type="Pfam" id="PF23795">
    <property type="entry name" value="SH3_YKFC_2nd"/>
    <property type="match status" value="1"/>
</dbReference>
<name>A0ABY6G2Q9_9MICO</name>
<comment type="similarity">
    <text evidence="1">Belongs to the peptidase C40 family.</text>
</comment>
<dbReference type="Gene3D" id="2.30.30.40">
    <property type="entry name" value="SH3 Domains"/>
    <property type="match status" value="1"/>
</dbReference>
<sequence length="322" mass="34452">MTTPALPTAPVPGAAAVVVVDVATLWSEPSAPRPGIDDAALTRPTDLDAWNAAMPGDEERGWLLPHLETQALFGTPVLVDELREGWARVVVPSQRTSRDERGYPGWVPAVQLVTDPGFVRLVESAPSLHVTADRACLRDVEGAPGPVPALVPLNTVLPVVGREPEAVRVALPGGGTALLAETDAVARESREQAPIGTADDVIATGERFLGLRYLWAGMSPWGFDCSGFAWAILLRHGVTIPRDAGDQLRLSGLPRIDREDLRRGDLVFFSGSSGGDSIRHVAVYVGEGRILHSPNFSRDVTEESLADYDARDEYAGAVRPIP</sequence>
<reference evidence="6" key="1">
    <citation type="submission" date="2022-10" db="EMBL/GenBank/DDBJ databases">
        <title>Whole-Genome Sequencing of Brachybacterium huguangmaarense BRM-3, Isolated from Betula schmidtii.</title>
        <authorList>
            <person name="Haam D."/>
        </authorList>
    </citation>
    <scope>NUCLEOTIDE SEQUENCE</scope>
    <source>
        <strain evidence="6">BRM-3</strain>
    </source>
</reference>
<dbReference type="PANTHER" id="PTHR47053">
    <property type="entry name" value="MUREIN DD-ENDOPEPTIDASE MEPH-RELATED"/>
    <property type="match status" value="1"/>
</dbReference>